<reference evidence="4" key="1">
    <citation type="submission" date="2023-01" db="EMBL/GenBank/DDBJ databases">
        <title>The growth and conidiation of Purpureocillium lavendulum are regulated by nitrogen source and histone H3K14 acetylation.</title>
        <authorList>
            <person name="Tang P."/>
            <person name="Han J."/>
            <person name="Zhang C."/>
            <person name="Tang P."/>
            <person name="Qi F."/>
            <person name="Zhang K."/>
            <person name="Liang L."/>
        </authorList>
    </citation>
    <scope>NUCLEOTIDE SEQUENCE</scope>
    <source>
        <strain evidence="4">YMF1.00683</strain>
    </source>
</reference>
<keyword evidence="1 2" id="KW-0732">Signal</keyword>
<gene>
    <name evidence="4" type="ORF">O9K51_06499</name>
</gene>
<dbReference type="PANTHER" id="PTHR31836:SF28">
    <property type="entry name" value="SRCR DOMAIN-CONTAINING PROTEIN-RELATED"/>
    <property type="match status" value="1"/>
</dbReference>
<sequence>MVSFTAITAGAIMAFTTALAAPTTPANKGLGVRSESGSITWFNPGLGACGETSADGDAIVAVSSAVFDSDNACGRNIRVNYNGQSVNVRVVDRCPSCDHGDLDLSPSAFESLTGDKGLGRVQGTWDWA</sequence>
<comment type="caution">
    <text evidence="4">The sequence shown here is derived from an EMBL/GenBank/DDBJ whole genome shotgun (WGS) entry which is preliminary data.</text>
</comment>
<dbReference type="InterPro" id="IPR036908">
    <property type="entry name" value="RlpA-like_sf"/>
</dbReference>
<dbReference type="CDD" id="cd22191">
    <property type="entry name" value="DPBB_RlpA_EXP_N-like"/>
    <property type="match status" value="1"/>
</dbReference>
<protein>
    <submittedName>
        <fullName evidence="4">Rare lipoprotein A (RlpA)-like double-psi beta-barrel domain-containing protein</fullName>
    </submittedName>
</protein>
<keyword evidence="5" id="KW-1185">Reference proteome</keyword>
<evidence type="ECO:0000313" key="5">
    <source>
        <dbReference type="Proteomes" id="UP001163105"/>
    </source>
</evidence>
<dbReference type="Gene3D" id="2.40.40.10">
    <property type="entry name" value="RlpA-like domain"/>
    <property type="match status" value="1"/>
</dbReference>
<evidence type="ECO:0000256" key="2">
    <source>
        <dbReference type="SAM" id="SignalP"/>
    </source>
</evidence>
<feature type="domain" description="RlpA-like protein double-psi beta-barrel" evidence="3">
    <location>
        <begin position="35"/>
        <end position="113"/>
    </location>
</feature>
<feature type="chain" id="PRO_5044196730" evidence="2">
    <location>
        <begin position="21"/>
        <end position="128"/>
    </location>
</feature>
<evidence type="ECO:0000313" key="4">
    <source>
        <dbReference type="EMBL" id="KAJ6440709.1"/>
    </source>
</evidence>
<accession>A0AB34FMU8</accession>
<keyword evidence="4" id="KW-0449">Lipoprotein</keyword>
<dbReference type="SUPFAM" id="SSF50685">
    <property type="entry name" value="Barwin-like endoglucanases"/>
    <property type="match status" value="1"/>
</dbReference>
<feature type="signal peptide" evidence="2">
    <location>
        <begin position="1"/>
        <end position="20"/>
    </location>
</feature>
<proteinExistence type="predicted"/>
<evidence type="ECO:0000256" key="1">
    <source>
        <dbReference type="ARBA" id="ARBA00022729"/>
    </source>
</evidence>
<evidence type="ECO:0000259" key="3">
    <source>
        <dbReference type="Pfam" id="PF03330"/>
    </source>
</evidence>
<organism evidence="4 5">
    <name type="scientific">Purpureocillium lavendulum</name>
    <dbReference type="NCBI Taxonomy" id="1247861"/>
    <lineage>
        <taxon>Eukaryota</taxon>
        <taxon>Fungi</taxon>
        <taxon>Dikarya</taxon>
        <taxon>Ascomycota</taxon>
        <taxon>Pezizomycotina</taxon>
        <taxon>Sordariomycetes</taxon>
        <taxon>Hypocreomycetidae</taxon>
        <taxon>Hypocreales</taxon>
        <taxon>Ophiocordycipitaceae</taxon>
        <taxon>Purpureocillium</taxon>
    </lineage>
</organism>
<dbReference type="PANTHER" id="PTHR31836">
    <property type="match status" value="1"/>
</dbReference>
<dbReference type="Proteomes" id="UP001163105">
    <property type="component" value="Unassembled WGS sequence"/>
</dbReference>
<name>A0AB34FMU8_9HYPO</name>
<dbReference type="AlphaFoldDB" id="A0AB34FMU8"/>
<dbReference type="Pfam" id="PF03330">
    <property type="entry name" value="DPBB_1"/>
    <property type="match status" value="1"/>
</dbReference>
<dbReference type="InterPro" id="IPR009009">
    <property type="entry name" value="RlpA-like_DPBB"/>
</dbReference>
<dbReference type="InterPro" id="IPR051477">
    <property type="entry name" value="Expansin_CellWall"/>
</dbReference>
<dbReference type="EMBL" id="JAQHRD010000005">
    <property type="protein sequence ID" value="KAJ6440709.1"/>
    <property type="molecule type" value="Genomic_DNA"/>
</dbReference>